<dbReference type="Pfam" id="PF00172">
    <property type="entry name" value="Zn_clus"/>
    <property type="match status" value="1"/>
</dbReference>
<dbReference type="Proteomes" id="UP001337655">
    <property type="component" value="Unassembled WGS sequence"/>
</dbReference>
<dbReference type="PROSITE" id="PS00463">
    <property type="entry name" value="ZN2_CY6_FUNGAL_1"/>
    <property type="match status" value="1"/>
</dbReference>
<dbReference type="SUPFAM" id="SSF57701">
    <property type="entry name" value="Zn2/Cys6 DNA-binding domain"/>
    <property type="match status" value="1"/>
</dbReference>
<protein>
    <recommendedName>
        <fullName evidence="2">Zn(2)-C6 fungal-type domain-containing protein</fullName>
    </recommendedName>
</protein>
<dbReference type="InterPro" id="IPR036864">
    <property type="entry name" value="Zn2-C6_fun-type_DNA-bd_sf"/>
</dbReference>
<accession>A0AAV9P0Z9</accession>
<dbReference type="Gene3D" id="4.10.240.10">
    <property type="entry name" value="Zn(2)-C6 fungal-type DNA-binding domain"/>
    <property type="match status" value="1"/>
</dbReference>
<comment type="caution">
    <text evidence="3">The sequence shown here is derived from an EMBL/GenBank/DDBJ whole genome shotgun (WGS) entry which is preliminary data.</text>
</comment>
<dbReference type="GO" id="GO:0008270">
    <property type="term" value="F:zinc ion binding"/>
    <property type="evidence" value="ECO:0007669"/>
    <property type="project" value="InterPro"/>
</dbReference>
<keyword evidence="4" id="KW-1185">Reference proteome</keyword>
<keyword evidence="1" id="KW-0539">Nucleus</keyword>
<evidence type="ECO:0000313" key="3">
    <source>
        <dbReference type="EMBL" id="KAK5166041.1"/>
    </source>
</evidence>
<dbReference type="EMBL" id="JAVRRT010000014">
    <property type="protein sequence ID" value="KAK5166041.1"/>
    <property type="molecule type" value="Genomic_DNA"/>
</dbReference>
<dbReference type="AlphaFoldDB" id="A0AAV9P0Z9"/>
<dbReference type="RefSeq" id="XP_064655994.1">
    <property type="nucleotide sequence ID" value="XM_064805534.1"/>
</dbReference>
<gene>
    <name evidence="3" type="ORF">LTR77_008302</name>
</gene>
<organism evidence="3 4">
    <name type="scientific">Saxophila tyrrhenica</name>
    <dbReference type="NCBI Taxonomy" id="1690608"/>
    <lineage>
        <taxon>Eukaryota</taxon>
        <taxon>Fungi</taxon>
        <taxon>Dikarya</taxon>
        <taxon>Ascomycota</taxon>
        <taxon>Pezizomycotina</taxon>
        <taxon>Dothideomycetes</taxon>
        <taxon>Dothideomycetidae</taxon>
        <taxon>Mycosphaerellales</taxon>
        <taxon>Extremaceae</taxon>
        <taxon>Saxophila</taxon>
    </lineage>
</organism>
<dbReference type="PANTHER" id="PTHR38791">
    <property type="entry name" value="ZN(II)2CYS6 TRANSCRIPTION FACTOR (EUROFUNG)-RELATED-RELATED"/>
    <property type="match status" value="1"/>
</dbReference>
<dbReference type="InterPro" id="IPR001138">
    <property type="entry name" value="Zn2Cys6_DnaBD"/>
</dbReference>
<name>A0AAV9P0Z9_9PEZI</name>
<dbReference type="SMART" id="SM00066">
    <property type="entry name" value="GAL4"/>
    <property type="match status" value="1"/>
</dbReference>
<reference evidence="3 4" key="1">
    <citation type="submission" date="2023-08" db="EMBL/GenBank/DDBJ databases">
        <title>Black Yeasts Isolated from many extreme environments.</title>
        <authorList>
            <person name="Coleine C."/>
            <person name="Stajich J.E."/>
            <person name="Selbmann L."/>
        </authorList>
    </citation>
    <scope>NUCLEOTIDE SEQUENCE [LARGE SCALE GENOMIC DNA]</scope>
    <source>
        <strain evidence="3 4">CCFEE 5935</strain>
    </source>
</reference>
<dbReference type="PROSITE" id="PS50048">
    <property type="entry name" value="ZN2_CY6_FUNGAL_2"/>
    <property type="match status" value="1"/>
</dbReference>
<dbReference type="GO" id="GO:0000981">
    <property type="term" value="F:DNA-binding transcription factor activity, RNA polymerase II-specific"/>
    <property type="evidence" value="ECO:0007669"/>
    <property type="project" value="InterPro"/>
</dbReference>
<dbReference type="GeneID" id="89929635"/>
<sequence length="502" mass="56625">MAPVRACRQCKTAKAKCDLTSPTCGRCSRRDLTCSGPAQAQPGFTFLSENKVAQRNSVLARRPRASGRGTPMAIRSPPQLMANLDLVEVPVEQLQQFYYWLTDAALAEVPGPLKRSIEARAIERFFLNWTLNPTNDGVAPGYMYDLPELYAGAAPGSVLWHAVRAVAFAELKGFDGGSFILQARQDYGGALTRMRSIAEDNTKWAEDRILAALLLIDHFETIYLSRLQPLGPHKDALVHALNMRGEEHSRARPRFELWRTAMMRLQATQIVRREKPFDWQLAWISKLNTSLPDVHVCVDVMRMVILCAAARKFMAEGRTEEVEEAARLTRTMEDVIESMEAWSNQVAEAWRSESMRPVDTTDSEASRLLLALPRLPVLHYNDPWLAYKWNFHVASQIVLRESMSEMLERCDLSPQSSVRTQQHAEAVVALAGEIIASLPPLLSLADKQSYKKGQREPQGKMAGRYFAVFALRVVERARFALPEQKMTVTRVLDWLHAVHGLE</sequence>
<dbReference type="CDD" id="cd00067">
    <property type="entry name" value="GAL4"/>
    <property type="match status" value="1"/>
</dbReference>
<dbReference type="InterPro" id="IPR053175">
    <property type="entry name" value="DHMBA_Reg_Transcription_Factor"/>
</dbReference>
<proteinExistence type="predicted"/>
<evidence type="ECO:0000259" key="2">
    <source>
        <dbReference type="PROSITE" id="PS50048"/>
    </source>
</evidence>
<evidence type="ECO:0000313" key="4">
    <source>
        <dbReference type="Proteomes" id="UP001337655"/>
    </source>
</evidence>
<evidence type="ECO:0000256" key="1">
    <source>
        <dbReference type="ARBA" id="ARBA00023242"/>
    </source>
</evidence>
<feature type="domain" description="Zn(2)-C6 fungal-type" evidence="2">
    <location>
        <begin position="6"/>
        <end position="35"/>
    </location>
</feature>